<comment type="similarity">
    <text evidence="1">Belongs to the ros/MucR family.</text>
</comment>
<gene>
    <name evidence="2" type="primary">ros_2</name>
    <name evidence="2" type="ORF">CD178_02158</name>
</gene>
<dbReference type="GO" id="GO:0008270">
    <property type="term" value="F:zinc ion binding"/>
    <property type="evidence" value="ECO:0007669"/>
    <property type="project" value="InterPro"/>
</dbReference>
<dbReference type="GO" id="GO:0003677">
    <property type="term" value="F:DNA binding"/>
    <property type="evidence" value="ECO:0007669"/>
    <property type="project" value="InterPro"/>
</dbReference>
<dbReference type="InterPro" id="IPR041920">
    <property type="entry name" value="ROS/MUCR_sf"/>
</dbReference>
<name>A0A347WDG7_9PROT</name>
<dbReference type="Proteomes" id="UP000264120">
    <property type="component" value="Chromosome"/>
</dbReference>
<protein>
    <submittedName>
        <fullName evidence="2">Transcriptional regulatory protein ros</fullName>
    </submittedName>
</protein>
<dbReference type="RefSeq" id="WP_118963081.1">
    <property type="nucleotide sequence ID" value="NZ_CP023036.1"/>
</dbReference>
<dbReference type="Gene3D" id="1.10.10.1550">
    <property type="entry name" value="ROS/MUCR transcriptional regulator protein"/>
    <property type="match status" value="1"/>
</dbReference>
<dbReference type="KEGG" id="ksc:CD178_02158"/>
<evidence type="ECO:0000313" key="3">
    <source>
        <dbReference type="Proteomes" id="UP000264120"/>
    </source>
</evidence>
<dbReference type="EMBL" id="CP023036">
    <property type="protein sequence ID" value="AXY22910.1"/>
    <property type="molecule type" value="Genomic_DNA"/>
</dbReference>
<evidence type="ECO:0000256" key="1">
    <source>
        <dbReference type="ARBA" id="ARBA00007031"/>
    </source>
</evidence>
<dbReference type="AlphaFoldDB" id="A0A347WDG7"/>
<reference evidence="2 3" key="1">
    <citation type="submission" date="2017-08" db="EMBL/GenBank/DDBJ databases">
        <title>Complete genome sequence of Gluconacetobacter saccharivorans CV1 isolated from Fermented Vinegar.</title>
        <authorList>
            <person name="Kim S.-Y."/>
        </authorList>
    </citation>
    <scope>NUCLEOTIDE SEQUENCE [LARGE SCALE GENOMIC DNA]</scope>
    <source>
        <strain evidence="2 3">CV1</strain>
    </source>
</reference>
<evidence type="ECO:0000313" key="2">
    <source>
        <dbReference type="EMBL" id="AXY22910.1"/>
    </source>
</evidence>
<sequence>MSDTEQDFSCLELTAQVVSAHVSNNSVAATDLPDLIRNVYQALATVGRPVEEPEKLQPAVPIRRSVFPDYIICLEDGKKLKMLKRHLHSAYGMTPEQYRERWGLPPEYPMVAPSYAERRSSLAREIGLGRKITAASAAVDAKPARRGRK</sequence>
<dbReference type="GO" id="GO:0006355">
    <property type="term" value="P:regulation of DNA-templated transcription"/>
    <property type="evidence" value="ECO:0007669"/>
    <property type="project" value="InterPro"/>
</dbReference>
<accession>A0A347WDG7</accession>
<dbReference type="Pfam" id="PF05443">
    <property type="entry name" value="ROS_MUCR"/>
    <property type="match status" value="1"/>
</dbReference>
<dbReference type="InterPro" id="IPR008807">
    <property type="entry name" value="ROS_MUCR"/>
</dbReference>
<keyword evidence="3" id="KW-1185">Reference proteome</keyword>
<organism evidence="2 3">
    <name type="scientific">Komagataeibacter saccharivorans</name>
    <dbReference type="NCBI Taxonomy" id="265959"/>
    <lineage>
        <taxon>Bacteria</taxon>
        <taxon>Pseudomonadati</taxon>
        <taxon>Pseudomonadota</taxon>
        <taxon>Alphaproteobacteria</taxon>
        <taxon>Acetobacterales</taxon>
        <taxon>Acetobacteraceae</taxon>
        <taxon>Komagataeibacter</taxon>
    </lineage>
</organism>
<dbReference type="OrthoDB" id="9809693at2"/>
<proteinExistence type="inferred from homology"/>